<gene>
    <name evidence="5" type="ordered locus">Desca_1876</name>
</gene>
<protein>
    <submittedName>
        <fullName evidence="5">Histidine triad (HIT) protein</fullName>
    </submittedName>
</protein>
<dbReference type="eggNOG" id="COG0537">
    <property type="taxonomic scope" value="Bacteria"/>
</dbReference>
<name>F6B8F6_DESCC</name>
<evidence type="ECO:0000256" key="1">
    <source>
        <dbReference type="PIRSR" id="PIRSR601310-1"/>
    </source>
</evidence>
<dbReference type="InterPro" id="IPR001310">
    <property type="entry name" value="Histidine_triad_HIT"/>
</dbReference>
<evidence type="ECO:0000256" key="2">
    <source>
        <dbReference type="PIRSR" id="PIRSR601310-3"/>
    </source>
</evidence>
<dbReference type="EMBL" id="CP002736">
    <property type="protein sequence ID" value="AEF94720.1"/>
    <property type="molecule type" value="Genomic_DNA"/>
</dbReference>
<dbReference type="Pfam" id="PF01230">
    <property type="entry name" value="HIT"/>
    <property type="match status" value="1"/>
</dbReference>
<dbReference type="Proteomes" id="UP000009226">
    <property type="component" value="Chromosome"/>
</dbReference>
<feature type="domain" description="HIT" evidence="4">
    <location>
        <begin position="5"/>
        <end position="114"/>
    </location>
</feature>
<dbReference type="KEGG" id="dca:Desca_1876"/>
<dbReference type="PRINTS" id="PR00332">
    <property type="entry name" value="HISTRIAD"/>
</dbReference>
<keyword evidence="6" id="KW-1185">Reference proteome</keyword>
<accession>F6B8F6</accession>
<reference evidence="5 6" key="1">
    <citation type="submission" date="2011-05" db="EMBL/GenBank/DDBJ databases">
        <title>Complete sequence of Desulfotomaculum carboxydivorans CO-1-SRB.</title>
        <authorList>
            <consortium name="US DOE Joint Genome Institute"/>
            <person name="Lucas S."/>
            <person name="Han J."/>
            <person name="Lapidus A."/>
            <person name="Cheng J.-F."/>
            <person name="Goodwin L."/>
            <person name="Pitluck S."/>
            <person name="Peters L."/>
            <person name="Mikhailova N."/>
            <person name="Lu M."/>
            <person name="Han C."/>
            <person name="Tapia R."/>
            <person name="Land M."/>
            <person name="Hauser L."/>
            <person name="Kyrpides N."/>
            <person name="Ivanova N."/>
            <person name="Pagani I."/>
            <person name="Stams A."/>
            <person name="Plugge C."/>
            <person name="Muyzer G."/>
            <person name="Kuever J."/>
            <person name="Parshina S."/>
            <person name="Ivanova A."/>
            <person name="Nazina T."/>
            <person name="Woyke T."/>
        </authorList>
    </citation>
    <scope>NUCLEOTIDE SEQUENCE [LARGE SCALE GENOMIC DNA]</scope>
    <source>
        <strain evidence="6">DSM 14880 / VKM B-2319 / CO-1-SRB</strain>
    </source>
</reference>
<evidence type="ECO:0000313" key="6">
    <source>
        <dbReference type="Proteomes" id="UP000009226"/>
    </source>
</evidence>
<evidence type="ECO:0000313" key="5">
    <source>
        <dbReference type="EMBL" id="AEF94720.1"/>
    </source>
</evidence>
<dbReference type="SUPFAM" id="SSF54197">
    <property type="entry name" value="HIT-like"/>
    <property type="match status" value="1"/>
</dbReference>
<proteinExistence type="predicted"/>
<dbReference type="STRING" id="868595.Desca_1876"/>
<dbReference type="Gene3D" id="3.30.428.10">
    <property type="entry name" value="HIT-like"/>
    <property type="match status" value="1"/>
</dbReference>
<dbReference type="GO" id="GO:0003824">
    <property type="term" value="F:catalytic activity"/>
    <property type="evidence" value="ECO:0007669"/>
    <property type="project" value="InterPro"/>
</dbReference>
<dbReference type="PROSITE" id="PS51084">
    <property type="entry name" value="HIT_2"/>
    <property type="match status" value="1"/>
</dbReference>
<organism evidence="5 6">
    <name type="scientific">Desulfotomaculum nigrificans (strain DSM 14880 / VKM B-2319 / CO-1-SRB)</name>
    <name type="common">Desulfotomaculum carboxydivorans</name>
    <dbReference type="NCBI Taxonomy" id="868595"/>
    <lineage>
        <taxon>Bacteria</taxon>
        <taxon>Bacillati</taxon>
        <taxon>Bacillota</taxon>
        <taxon>Clostridia</taxon>
        <taxon>Eubacteriales</taxon>
        <taxon>Desulfotomaculaceae</taxon>
        <taxon>Desulfotomaculum</taxon>
    </lineage>
</organism>
<feature type="short sequence motif" description="Histidine triad motif" evidence="2 3">
    <location>
        <begin position="98"/>
        <end position="102"/>
    </location>
</feature>
<dbReference type="CDD" id="cd01276">
    <property type="entry name" value="PKCI_related"/>
    <property type="match status" value="1"/>
</dbReference>
<evidence type="ECO:0000256" key="3">
    <source>
        <dbReference type="PROSITE-ProRule" id="PRU00464"/>
    </source>
</evidence>
<dbReference type="RefSeq" id="WP_003542322.1">
    <property type="nucleotide sequence ID" value="NC_015565.1"/>
</dbReference>
<dbReference type="HOGENOM" id="CLU_056776_8_1_9"/>
<dbReference type="AlphaFoldDB" id="F6B8F6"/>
<sequence length="114" mass="12768">MQDCLFCKIIAKEIPAQIVYEDDRVLAFKDINPVAPVHVLIIPKKHISTLLDLHNEDAELIGHIFLTCAKLAKEMGLADNGFRVVSNCKEEGGQTVFHLHFHLLGGRPMEWPPG</sequence>
<dbReference type="PANTHER" id="PTHR23089">
    <property type="entry name" value="HISTIDINE TRIAD HIT PROTEIN"/>
    <property type="match status" value="1"/>
</dbReference>
<evidence type="ECO:0000259" key="4">
    <source>
        <dbReference type="PROSITE" id="PS51084"/>
    </source>
</evidence>
<dbReference type="InterPro" id="IPR011146">
    <property type="entry name" value="HIT-like"/>
</dbReference>
<dbReference type="InterPro" id="IPR036265">
    <property type="entry name" value="HIT-like_sf"/>
</dbReference>
<dbReference type="PROSITE" id="PS00892">
    <property type="entry name" value="HIT_1"/>
    <property type="match status" value="1"/>
</dbReference>
<feature type="active site" description="Tele-AMP-histidine intermediate" evidence="1">
    <location>
        <position position="100"/>
    </location>
</feature>
<dbReference type="InterPro" id="IPR019808">
    <property type="entry name" value="Histidine_triad_CS"/>
</dbReference>